<name>A0A162ANT2_9GAMM</name>
<accession>A0A162ANT2</accession>
<evidence type="ECO:0000313" key="3">
    <source>
        <dbReference type="Proteomes" id="UP000076587"/>
    </source>
</evidence>
<evidence type="ECO:0008006" key="4">
    <source>
        <dbReference type="Google" id="ProtNLM"/>
    </source>
</evidence>
<gene>
    <name evidence="2" type="ORF">N482_24815</name>
</gene>
<protein>
    <recommendedName>
        <fullName evidence="4">DUF2938 domain-containing protein</fullName>
    </recommendedName>
</protein>
<dbReference type="PATRIC" id="fig|1365253.3.peg.1160"/>
<sequence length="170" mass="19136">MFLTTDFNLFFWHAAVLGIGATLFMDFYAFALKRIFHIQSLDYALVGRWVLYFNCQFRHSNIIQSPKKRYEGFVGWVSHYVIGVAFGAMFLFLSQHFNVGVQSFAGSAVFGLVTVTLPFFIMQPCFGFGIAASNTPSPFTNRLKSVAAHVMYGTGIYVSALSLPYIHIEL</sequence>
<comment type="caution">
    <text evidence="2">The sequence shown here is derived from an EMBL/GenBank/DDBJ whole genome shotgun (WGS) entry which is preliminary data.</text>
</comment>
<reference evidence="2 3" key="1">
    <citation type="submission" date="2013-07" db="EMBL/GenBank/DDBJ databases">
        <title>Comparative Genomic and Metabolomic Analysis of Twelve Strains of Pseudoalteromonas luteoviolacea.</title>
        <authorList>
            <person name="Vynne N.G."/>
            <person name="Mansson M."/>
            <person name="Gram L."/>
        </authorList>
    </citation>
    <scope>NUCLEOTIDE SEQUENCE [LARGE SCALE GENOMIC DNA]</scope>
    <source>
        <strain evidence="2 3">NCIMB 1942</strain>
    </source>
</reference>
<keyword evidence="1" id="KW-0472">Membrane</keyword>
<keyword evidence="1" id="KW-0812">Transmembrane</keyword>
<organism evidence="2 3">
    <name type="scientific">Pseudoalteromonas luteoviolacea NCIMB 1942</name>
    <dbReference type="NCBI Taxonomy" id="1365253"/>
    <lineage>
        <taxon>Bacteria</taxon>
        <taxon>Pseudomonadati</taxon>
        <taxon>Pseudomonadota</taxon>
        <taxon>Gammaproteobacteria</taxon>
        <taxon>Alteromonadales</taxon>
        <taxon>Pseudoalteromonadaceae</taxon>
        <taxon>Pseudoalteromonas</taxon>
    </lineage>
</organism>
<feature type="transmembrane region" description="Helical" evidence="1">
    <location>
        <begin position="146"/>
        <end position="168"/>
    </location>
</feature>
<feature type="transmembrane region" description="Helical" evidence="1">
    <location>
        <begin position="104"/>
        <end position="126"/>
    </location>
</feature>
<evidence type="ECO:0000256" key="1">
    <source>
        <dbReference type="SAM" id="Phobius"/>
    </source>
</evidence>
<evidence type="ECO:0000313" key="2">
    <source>
        <dbReference type="EMBL" id="KZN53568.1"/>
    </source>
</evidence>
<dbReference type="EMBL" id="AUXT01000081">
    <property type="protein sequence ID" value="KZN53568.1"/>
    <property type="molecule type" value="Genomic_DNA"/>
</dbReference>
<dbReference type="AlphaFoldDB" id="A0A162ANT2"/>
<dbReference type="RefSeq" id="WP_063376061.1">
    <property type="nucleotide sequence ID" value="NZ_AUXT01000081.1"/>
</dbReference>
<dbReference type="Proteomes" id="UP000076587">
    <property type="component" value="Unassembled WGS sequence"/>
</dbReference>
<feature type="transmembrane region" description="Helical" evidence="1">
    <location>
        <begin position="73"/>
        <end position="92"/>
    </location>
</feature>
<feature type="transmembrane region" description="Helical" evidence="1">
    <location>
        <begin position="12"/>
        <end position="31"/>
    </location>
</feature>
<dbReference type="OrthoDB" id="9812539at2"/>
<keyword evidence="1" id="KW-1133">Transmembrane helix</keyword>
<proteinExistence type="predicted"/>
<dbReference type="Pfam" id="PF11158">
    <property type="entry name" value="DUF2938"/>
    <property type="match status" value="1"/>
</dbReference>
<dbReference type="InterPro" id="IPR021329">
    <property type="entry name" value="DUF2938"/>
</dbReference>